<evidence type="ECO:0000313" key="4">
    <source>
        <dbReference type="EMBL" id="GIJ54891.1"/>
    </source>
</evidence>
<evidence type="ECO:0000259" key="3">
    <source>
        <dbReference type="SMART" id="SM00822"/>
    </source>
</evidence>
<dbReference type="SMART" id="SM00822">
    <property type="entry name" value="PKS_KR"/>
    <property type="match status" value="1"/>
</dbReference>
<dbReference type="EMBL" id="BOPG01000012">
    <property type="protein sequence ID" value="GIJ54891.1"/>
    <property type="molecule type" value="Genomic_DNA"/>
</dbReference>
<accession>A0A8J3Z432</accession>
<evidence type="ECO:0000313" key="5">
    <source>
        <dbReference type="Proteomes" id="UP000612585"/>
    </source>
</evidence>
<dbReference type="CDD" id="cd05233">
    <property type="entry name" value="SDR_c"/>
    <property type="match status" value="1"/>
</dbReference>
<dbReference type="FunFam" id="3.40.50.720:FF:000084">
    <property type="entry name" value="Short-chain dehydrogenase reductase"/>
    <property type="match status" value="1"/>
</dbReference>
<dbReference type="GO" id="GO:0032787">
    <property type="term" value="P:monocarboxylic acid metabolic process"/>
    <property type="evidence" value="ECO:0007669"/>
    <property type="project" value="UniProtKB-ARBA"/>
</dbReference>
<name>A0A8J3Z432_9ACTN</name>
<reference evidence="4" key="1">
    <citation type="submission" date="2021-01" db="EMBL/GenBank/DDBJ databases">
        <title>Whole genome shotgun sequence of Virgisporangium aurantiacum NBRC 16421.</title>
        <authorList>
            <person name="Komaki H."/>
            <person name="Tamura T."/>
        </authorList>
    </citation>
    <scope>NUCLEOTIDE SEQUENCE</scope>
    <source>
        <strain evidence="4">NBRC 16421</strain>
    </source>
</reference>
<evidence type="ECO:0000256" key="2">
    <source>
        <dbReference type="ARBA" id="ARBA00023002"/>
    </source>
</evidence>
<dbReference type="InterPro" id="IPR036291">
    <property type="entry name" value="NAD(P)-bd_dom_sf"/>
</dbReference>
<protein>
    <submittedName>
        <fullName evidence="4">Beta-ketoacyl-ACP reductase</fullName>
    </submittedName>
</protein>
<dbReference type="PRINTS" id="PR00080">
    <property type="entry name" value="SDRFAMILY"/>
</dbReference>
<dbReference type="PANTHER" id="PTHR42879:SF2">
    <property type="entry name" value="3-OXOACYL-[ACYL-CARRIER-PROTEIN] REDUCTASE FABG"/>
    <property type="match status" value="1"/>
</dbReference>
<dbReference type="GO" id="GO:0016491">
    <property type="term" value="F:oxidoreductase activity"/>
    <property type="evidence" value="ECO:0007669"/>
    <property type="project" value="UniProtKB-KW"/>
</dbReference>
<gene>
    <name evidence="4" type="ORF">Vau01_024070</name>
</gene>
<dbReference type="PRINTS" id="PR00081">
    <property type="entry name" value="GDHRDH"/>
</dbReference>
<evidence type="ECO:0000256" key="1">
    <source>
        <dbReference type="ARBA" id="ARBA00006484"/>
    </source>
</evidence>
<dbReference type="Gene3D" id="3.40.50.720">
    <property type="entry name" value="NAD(P)-binding Rossmann-like Domain"/>
    <property type="match status" value="1"/>
</dbReference>
<dbReference type="InterPro" id="IPR002347">
    <property type="entry name" value="SDR_fam"/>
</dbReference>
<comment type="similarity">
    <text evidence="1">Belongs to the short-chain dehydrogenases/reductases (SDR) family.</text>
</comment>
<dbReference type="PANTHER" id="PTHR42879">
    <property type="entry name" value="3-OXOACYL-(ACYL-CARRIER-PROTEIN) REDUCTASE"/>
    <property type="match status" value="1"/>
</dbReference>
<proteinExistence type="inferred from homology"/>
<organism evidence="4 5">
    <name type="scientific">Virgisporangium aurantiacum</name>
    <dbReference type="NCBI Taxonomy" id="175570"/>
    <lineage>
        <taxon>Bacteria</taxon>
        <taxon>Bacillati</taxon>
        <taxon>Actinomycetota</taxon>
        <taxon>Actinomycetes</taxon>
        <taxon>Micromonosporales</taxon>
        <taxon>Micromonosporaceae</taxon>
        <taxon>Virgisporangium</taxon>
    </lineage>
</organism>
<dbReference type="Pfam" id="PF13561">
    <property type="entry name" value="adh_short_C2"/>
    <property type="match status" value="1"/>
</dbReference>
<keyword evidence="2" id="KW-0560">Oxidoreductase</keyword>
<dbReference type="PROSITE" id="PS00061">
    <property type="entry name" value="ADH_SHORT"/>
    <property type="match status" value="1"/>
</dbReference>
<dbReference type="InterPro" id="IPR057326">
    <property type="entry name" value="KR_dom"/>
</dbReference>
<dbReference type="NCBIfam" id="NF005559">
    <property type="entry name" value="PRK07231.1"/>
    <property type="match status" value="1"/>
</dbReference>
<dbReference type="SUPFAM" id="SSF51735">
    <property type="entry name" value="NAD(P)-binding Rossmann-fold domains"/>
    <property type="match status" value="1"/>
</dbReference>
<dbReference type="InterPro" id="IPR050259">
    <property type="entry name" value="SDR"/>
</dbReference>
<dbReference type="Proteomes" id="UP000612585">
    <property type="component" value="Unassembled WGS sequence"/>
</dbReference>
<sequence length="253" mass="26513">MMTSLTGKVALVTGSSRGIGAAIATHFAQAGARVVLHGRDEAALDRLRAGIVDAGGEAIAVTGDITVAADLDRMRERILAAYGRVDVLVANAGSTSSRPQPIEDITEESWRADVDRTLTGTFLTVKCFLPHMKERRTGNIITVSSAAGRKPSDRTIVAYAAAKAGVQLFTQDLAAQAGPFGIRANCLAPETILTDTNKGWIPEDVQRSLAEAHPLRRLGTPADVARAALFLASDESSWITGVIVDIAGGAVLA</sequence>
<keyword evidence="5" id="KW-1185">Reference proteome</keyword>
<comment type="caution">
    <text evidence="4">The sequence shown here is derived from an EMBL/GenBank/DDBJ whole genome shotgun (WGS) entry which is preliminary data.</text>
</comment>
<dbReference type="InterPro" id="IPR020904">
    <property type="entry name" value="Sc_DH/Rdtase_CS"/>
</dbReference>
<feature type="domain" description="Ketoreductase" evidence="3">
    <location>
        <begin position="8"/>
        <end position="190"/>
    </location>
</feature>
<dbReference type="AlphaFoldDB" id="A0A8J3Z432"/>